<organism evidence="1 2">
    <name type="scientific">Catharanthus roseus</name>
    <name type="common">Madagascar periwinkle</name>
    <name type="synonym">Vinca rosea</name>
    <dbReference type="NCBI Taxonomy" id="4058"/>
    <lineage>
        <taxon>Eukaryota</taxon>
        <taxon>Viridiplantae</taxon>
        <taxon>Streptophyta</taxon>
        <taxon>Embryophyta</taxon>
        <taxon>Tracheophyta</taxon>
        <taxon>Spermatophyta</taxon>
        <taxon>Magnoliopsida</taxon>
        <taxon>eudicotyledons</taxon>
        <taxon>Gunneridae</taxon>
        <taxon>Pentapetalae</taxon>
        <taxon>asterids</taxon>
        <taxon>lamiids</taxon>
        <taxon>Gentianales</taxon>
        <taxon>Apocynaceae</taxon>
        <taxon>Rauvolfioideae</taxon>
        <taxon>Vinceae</taxon>
        <taxon>Catharanthinae</taxon>
        <taxon>Catharanthus</taxon>
    </lineage>
</organism>
<reference evidence="2" key="1">
    <citation type="journal article" date="2023" name="Nat. Plants">
        <title>Single-cell RNA sequencing provides a high-resolution roadmap for understanding the multicellular compartmentation of specialized metabolism.</title>
        <authorList>
            <person name="Sun S."/>
            <person name="Shen X."/>
            <person name="Li Y."/>
            <person name="Li Y."/>
            <person name="Wang S."/>
            <person name="Li R."/>
            <person name="Zhang H."/>
            <person name="Shen G."/>
            <person name="Guo B."/>
            <person name="Wei J."/>
            <person name="Xu J."/>
            <person name="St-Pierre B."/>
            <person name="Chen S."/>
            <person name="Sun C."/>
        </authorList>
    </citation>
    <scope>NUCLEOTIDE SEQUENCE [LARGE SCALE GENOMIC DNA]</scope>
</reference>
<protein>
    <submittedName>
        <fullName evidence="1">Uncharacterized protein</fullName>
    </submittedName>
</protein>
<accession>A0ACC0A1W4</accession>
<keyword evidence="2" id="KW-1185">Reference proteome</keyword>
<name>A0ACC0A1W4_CATRO</name>
<proteinExistence type="predicted"/>
<gene>
    <name evidence="1" type="ORF">M9H77_31761</name>
</gene>
<dbReference type="EMBL" id="CM044707">
    <property type="protein sequence ID" value="KAI5654574.1"/>
    <property type="molecule type" value="Genomic_DNA"/>
</dbReference>
<evidence type="ECO:0000313" key="1">
    <source>
        <dbReference type="EMBL" id="KAI5654574.1"/>
    </source>
</evidence>
<sequence>MAMCENWQVFVHDGGHNHEISCIVWYVALTLMHPVPRNMVEEVICLSAKRGYTVFYRNREDNNVLSDIAIAHPASIEMMRKRGHIYNMPLLEVVGMTRTGKNFTMATAFMRNEQATTYRWVLQQIKHLYFSNAMSTENQEDVYDDE</sequence>
<evidence type="ECO:0000313" key="2">
    <source>
        <dbReference type="Proteomes" id="UP001060085"/>
    </source>
</evidence>
<comment type="caution">
    <text evidence="1">The sequence shown here is derived from an EMBL/GenBank/DDBJ whole genome shotgun (WGS) entry which is preliminary data.</text>
</comment>
<dbReference type="Proteomes" id="UP001060085">
    <property type="component" value="Linkage Group LG07"/>
</dbReference>